<keyword evidence="2" id="KW-1133">Transmembrane helix</keyword>
<dbReference type="Proteomes" id="UP001500928">
    <property type="component" value="Unassembled WGS sequence"/>
</dbReference>
<sequence length="108" mass="11016">MAKDGKQKKHADAPAEQPGVPAAGPPERLTAPSRPVPAPTTDDHGRGVTDTVVAVAGDAARVVQRVLPARTPAYLGGAALLVLGVVDLPAAAGGALVYEALRRWRPAE</sequence>
<keyword evidence="4" id="KW-1185">Reference proteome</keyword>
<proteinExistence type="predicted"/>
<feature type="compositionally biased region" description="Basic and acidic residues" evidence="1">
    <location>
        <begin position="1"/>
        <end position="13"/>
    </location>
</feature>
<feature type="region of interest" description="Disordered" evidence="1">
    <location>
        <begin position="1"/>
        <end position="49"/>
    </location>
</feature>
<keyword evidence="2" id="KW-0812">Transmembrane</keyword>
<name>A0ABP9AGQ1_9PSEU</name>
<comment type="caution">
    <text evidence="3">The sequence shown here is derived from an EMBL/GenBank/DDBJ whole genome shotgun (WGS) entry which is preliminary data.</text>
</comment>
<keyword evidence="2" id="KW-0472">Membrane</keyword>
<accession>A0ABP9AGQ1</accession>
<evidence type="ECO:0000313" key="3">
    <source>
        <dbReference type="EMBL" id="GAA4779452.1"/>
    </source>
</evidence>
<evidence type="ECO:0000256" key="1">
    <source>
        <dbReference type="SAM" id="MobiDB-lite"/>
    </source>
</evidence>
<dbReference type="EMBL" id="BAABHO010000006">
    <property type="protein sequence ID" value="GAA4779452.1"/>
    <property type="molecule type" value="Genomic_DNA"/>
</dbReference>
<feature type="transmembrane region" description="Helical" evidence="2">
    <location>
        <begin position="74"/>
        <end position="98"/>
    </location>
</feature>
<protein>
    <submittedName>
        <fullName evidence="3">Uncharacterized protein</fullName>
    </submittedName>
</protein>
<reference evidence="4" key="1">
    <citation type="journal article" date="2019" name="Int. J. Syst. Evol. Microbiol.">
        <title>The Global Catalogue of Microorganisms (GCM) 10K type strain sequencing project: providing services to taxonomists for standard genome sequencing and annotation.</title>
        <authorList>
            <consortium name="The Broad Institute Genomics Platform"/>
            <consortium name="The Broad Institute Genome Sequencing Center for Infectious Disease"/>
            <person name="Wu L."/>
            <person name="Ma J."/>
        </authorList>
    </citation>
    <scope>NUCLEOTIDE SEQUENCE [LARGE SCALE GENOMIC DNA]</scope>
    <source>
        <strain evidence="4">JCM 17979</strain>
    </source>
</reference>
<dbReference type="RefSeq" id="WP_345411503.1">
    <property type="nucleotide sequence ID" value="NZ_BAABHO010000006.1"/>
</dbReference>
<organism evidence="3 4">
    <name type="scientific">Actinomycetospora chlora</name>
    <dbReference type="NCBI Taxonomy" id="663608"/>
    <lineage>
        <taxon>Bacteria</taxon>
        <taxon>Bacillati</taxon>
        <taxon>Actinomycetota</taxon>
        <taxon>Actinomycetes</taxon>
        <taxon>Pseudonocardiales</taxon>
        <taxon>Pseudonocardiaceae</taxon>
        <taxon>Actinomycetospora</taxon>
    </lineage>
</organism>
<gene>
    <name evidence="3" type="ORF">GCM10023200_10750</name>
</gene>
<evidence type="ECO:0000313" key="4">
    <source>
        <dbReference type="Proteomes" id="UP001500928"/>
    </source>
</evidence>
<evidence type="ECO:0000256" key="2">
    <source>
        <dbReference type="SAM" id="Phobius"/>
    </source>
</evidence>